<dbReference type="Proteomes" id="UP001249851">
    <property type="component" value="Unassembled WGS sequence"/>
</dbReference>
<evidence type="ECO:0000256" key="1">
    <source>
        <dbReference type="SAM" id="MobiDB-lite"/>
    </source>
</evidence>
<protein>
    <submittedName>
        <fullName evidence="2">Uncharacterized protein</fullName>
    </submittedName>
</protein>
<organism evidence="2 3">
    <name type="scientific">Acropora cervicornis</name>
    <name type="common">Staghorn coral</name>
    <dbReference type="NCBI Taxonomy" id="6130"/>
    <lineage>
        <taxon>Eukaryota</taxon>
        <taxon>Metazoa</taxon>
        <taxon>Cnidaria</taxon>
        <taxon>Anthozoa</taxon>
        <taxon>Hexacorallia</taxon>
        <taxon>Scleractinia</taxon>
        <taxon>Astrocoeniina</taxon>
        <taxon>Acroporidae</taxon>
        <taxon>Acropora</taxon>
    </lineage>
</organism>
<feature type="compositionally biased region" description="Basic and acidic residues" evidence="1">
    <location>
        <begin position="109"/>
        <end position="121"/>
    </location>
</feature>
<reference evidence="2" key="2">
    <citation type="journal article" date="2023" name="Science">
        <title>Genomic signatures of disease resistance in endangered staghorn corals.</title>
        <authorList>
            <person name="Vollmer S.V."/>
            <person name="Selwyn J.D."/>
            <person name="Despard B.A."/>
            <person name="Roesel C.L."/>
        </authorList>
    </citation>
    <scope>NUCLEOTIDE SEQUENCE</scope>
    <source>
        <strain evidence="2">K2</strain>
    </source>
</reference>
<gene>
    <name evidence="2" type="ORF">P5673_030889</name>
</gene>
<sequence length="127" mass="14256">MEKLIRTKSVHPNNFSLIGGNTSFKPMPAEDIKLLQSSDGMEESPQYSEVSTFLVSDLLKTVKSDANNKIKKQHLGIFVGHNWAVFAGIPVKEKDREKHRGRMSAVEMSAKESRNSQEHYGNELPVT</sequence>
<dbReference type="AlphaFoldDB" id="A0AAD9PUD8"/>
<evidence type="ECO:0000313" key="2">
    <source>
        <dbReference type="EMBL" id="KAK2548845.1"/>
    </source>
</evidence>
<reference evidence="2" key="1">
    <citation type="journal article" date="2023" name="G3 (Bethesda)">
        <title>Whole genome assembly and annotation of the endangered Caribbean coral Acropora cervicornis.</title>
        <authorList>
            <person name="Selwyn J.D."/>
            <person name="Vollmer S.V."/>
        </authorList>
    </citation>
    <scope>NUCLEOTIDE SEQUENCE</scope>
    <source>
        <strain evidence="2">K2</strain>
    </source>
</reference>
<dbReference type="EMBL" id="JARQWQ010000137">
    <property type="protein sequence ID" value="KAK2548845.1"/>
    <property type="molecule type" value="Genomic_DNA"/>
</dbReference>
<feature type="region of interest" description="Disordered" evidence="1">
    <location>
        <begin position="94"/>
        <end position="127"/>
    </location>
</feature>
<name>A0AAD9PUD8_ACRCE</name>
<evidence type="ECO:0000313" key="3">
    <source>
        <dbReference type="Proteomes" id="UP001249851"/>
    </source>
</evidence>
<accession>A0AAD9PUD8</accession>
<proteinExistence type="predicted"/>
<keyword evidence="3" id="KW-1185">Reference proteome</keyword>
<comment type="caution">
    <text evidence="2">The sequence shown here is derived from an EMBL/GenBank/DDBJ whole genome shotgun (WGS) entry which is preliminary data.</text>
</comment>